<dbReference type="RefSeq" id="WP_168187134.1">
    <property type="nucleotide sequence ID" value="NZ_JAPWIE010000002.1"/>
</dbReference>
<reference evidence="1" key="1">
    <citation type="submission" date="2022-12" db="EMBL/GenBank/DDBJ databases">
        <authorList>
            <person name="Krivoruchko A.V."/>
            <person name="Elkin A."/>
        </authorList>
    </citation>
    <scope>NUCLEOTIDE SEQUENCE</scope>
    <source>
        <strain evidence="1">IEGM 1388</strain>
    </source>
</reference>
<keyword evidence="2" id="KW-1185">Reference proteome</keyword>
<comment type="caution">
    <text evidence="1">The sequence shown here is derived from an EMBL/GenBank/DDBJ whole genome shotgun (WGS) entry which is preliminary data.</text>
</comment>
<dbReference type="Proteomes" id="UP001067235">
    <property type="component" value="Unassembled WGS sequence"/>
</dbReference>
<evidence type="ECO:0000313" key="2">
    <source>
        <dbReference type="Proteomes" id="UP001067235"/>
    </source>
</evidence>
<protein>
    <submittedName>
        <fullName evidence="1">Uncharacterized protein</fullName>
    </submittedName>
</protein>
<organism evidence="1 2">
    <name type="scientific">Gordonia rubripertincta</name>
    <name type="common">Rhodococcus corallinus</name>
    <dbReference type="NCBI Taxonomy" id="36822"/>
    <lineage>
        <taxon>Bacteria</taxon>
        <taxon>Bacillati</taxon>
        <taxon>Actinomycetota</taxon>
        <taxon>Actinomycetes</taxon>
        <taxon>Mycobacteriales</taxon>
        <taxon>Gordoniaceae</taxon>
        <taxon>Gordonia</taxon>
    </lineage>
</organism>
<accession>A0ABT4MVQ4</accession>
<name>A0ABT4MVQ4_GORRU</name>
<gene>
    <name evidence="1" type="ORF">O4213_07550</name>
</gene>
<evidence type="ECO:0000313" key="1">
    <source>
        <dbReference type="EMBL" id="MCZ4549832.1"/>
    </source>
</evidence>
<sequence length="50" mass="5391">MMTFPFEDSEPIGETEELLKQSAVYEAGEHGHEINRGHALGGTEGSTDGQ</sequence>
<proteinExistence type="predicted"/>
<dbReference type="EMBL" id="JAPWIE010000002">
    <property type="protein sequence ID" value="MCZ4549832.1"/>
    <property type="molecule type" value="Genomic_DNA"/>
</dbReference>